<comment type="caution">
    <text evidence="1">The sequence shown here is derived from an EMBL/GenBank/DDBJ whole genome shotgun (WGS) entry which is preliminary data.</text>
</comment>
<organism evidence="1 2">
    <name type="scientific">Rubritalea spongiae</name>
    <dbReference type="NCBI Taxonomy" id="430797"/>
    <lineage>
        <taxon>Bacteria</taxon>
        <taxon>Pseudomonadati</taxon>
        <taxon>Verrucomicrobiota</taxon>
        <taxon>Verrucomicrobiia</taxon>
        <taxon>Verrucomicrobiales</taxon>
        <taxon>Rubritaleaceae</taxon>
        <taxon>Rubritalea</taxon>
    </lineage>
</organism>
<proteinExistence type="predicted"/>
<evidence type="ECO:0000313" key="1">
    <source>
        <dbReference type="EMBL" id="MFD2275592.1"/>
    </source>
</evidence>
<dbReference type="RefSeq" id="WP_377094733.1">
    <property type="nucleotide sequence ID" value="NZ_JBHSJM010000001.1"/>
</dbReference>
<accession>A0ABW5DZ38</accession>
<gene>
    <name evidence="1" type="ORF">ACFSQZ_03840</name>
</gene>
<keyword evidence="2" id="KW-1185">Reference proteome</keyword>
<protein>
    <submittedName>
        <fullName evidence="1">Uncharacterized protein</fullName>
    </submittedName>
</protein>
<evidence type="ECO:0000313" key="2">
    <source>
        <dbReference type="Proteomes" id="UP001597297"/>
    </source>
</evidence>
<dbReference type="Proteomes" id="UP001597297">
    <property type="component" value="Unassembled WGS sequence"/>
</dbReference>
<reference evidence="2" key="1">
    <citation type="journal article" date="2019" name="Int. J. Syst. Evol. Microbiol.">
        <title>The Global Catalogue of Microorganisms (GCM) 10K type strain sequencing project: providing services to taxonomists for standard genome sequencing and annotation.</title>
        <authorList>
            <consortium name="The Broad Institute Genomics Platform"/>
            <consortium name="The Broad Institute Genome Sequencing Center for Infectious Disease"/>
            <person name="Wu L."/>
            <person name="Ma J."/>
        </authorList>
    </citation>
    <scope>NUCLEOTIDE SEQUENCE [LARGE SCALE GENOMIC DNA]</scope>
    <source>
        <strain evidence="2">JCM 16545</strain>
    </source>
</reference>
<sequence length="142" mass="16238">MAQALWMRLREVQWKDYEVSEGSSERLEKILQDLASRKRARAMKASHDVWRMLCRNGVRSAAVVVVPYLVEIIEISTEDVQLEIADILKSCVVGVGGVRENWQDDLVRALQRVEPELRRYHKKATGDYSIALSGVLDLVEDL</sequence>
<name>A0ABW5DZ38_9BACT</name>
<dbReference type="EMBL" id="JBHUJC010000011">
    <property type="protein sequence ID" value="MFD2275592.1"/>
    <property type="molecule type" value="Genomic_DNA"/>
</dbReference>